<dbReference type="AlphaFoldDB" id="A0A1X1TTZ5"/>
<accession>A0A1X1TTZ5</accession>
<evidence type="ECO:0000313" key="6">
    <source>
        <dbReference type="EMBL" id="ORV48036.1"/>
    </source>
</evidence>
<reference evidence="6 7" key="1">
    <citation type="submission" date="2016-01" db="EMBL/GenBank/DDBJ databases">
        <title>The new phylogeny of the genus Mycobacterium.</title>
        <authorList>
            <person name="Tarcisio F."/>
            <person name="Conor M."/>
            <person name="Antonella G."/>
            <person name="Elisabetta G."/>
            <person name="Giulia F.S."/>
            <person name="Sara T."/>
            <person name="Anna F."/>
            <person name="Clotilde B."/>
            <person name="Roberto B."/>
            <person name="Veronica D.S."/>
            <person name="Fabio R."/>
            <person name="Monica P."/>
            <person name="Olivier J."/>
            <person name="Enrico T."/>
            <person name="Nicola S."/>
        </authorList>
    </citation>
    <scope>NUCLEOTIDE SEQUENCE [LARGE SCALE GENOMIC DNA]</scope>
    <source>
        <strain evidence="6 7">DSM 44852</strain>
    </source>
</reference>
<keyword evidence="1" id="KW-0805">Transcription regulation</keyword>
<keyword evidence="7" id="KW-1185">Reference proteome</keyword>
<evidence type="ECO:0000256" key="3">
    <source>
        <dbReference type="ARBA" id="ARBA00023163"/>
    </source>
</evidence>
<comment type="caution">
    <text evidence="6">The sequence shown here is derived from an EMBL/GenBank/DDBJ whole genome shotgun (WGS) entry which is preliminary data.</text>
</comment>
<dbReference type="InterPro" id="IPR050109">
    <property type="entry name" value="HTH-type_TetR-like_transc_reg"/>
</dbReference>
<evidence type="ECO:0000256" key="2">
    <source>
        <dbReference type="ARBA" id="ARBA00023125"/>
    </source>
</evidence>
<sequence>MGATRRAQTSNESRQLLIAAAAELFAEQGFRKTTVADVADRAGISRGSIPWHFGNKDGLLEAVIEDFSTNWRDADPPDDGPAAGFDQLLHFVRQPETRLLITLLAEAVEPNSPVRGFYVELHRMMRKWVSDWTMGAPIPAGVSSEEFGVALTGAIIGAHQQWRVSPDDIDIDCVFGTLKVIFLQS</sequence>
<dbReference type="PANTHER" id="PTHR30055:SF234">
    <property type="entry name" value="HTH-TYPE TRANSCRIPTIONAL REGULATOR BETI"/>
    <property type="match status" value="1"/>
</dbReference>
<dbReference type="SUPFAM" id="SSF46689">
    <property type="entry name" value="Homeodomain-like"/>
    <property type="match status" value="1"/>
</dbReference>
<protein>
    <submittedName>
        <fullName evidence="6">TetR family transcriptional regulator</fullName>
    </submittedName>
</protein>
<evidence type="ECO:0000313" key="7">
    <source>
        <dbReference type="Proteomes" id="UP000193010"/>
    </source>
</evidence>
<dbReference type="InterPro" id="IPR009057">
    <property type="entry name" value="Homeodomain-like_sf"/>
</dbReference>
<dbReference type="PANTHER" id="PTHR30055">
    <property type="entry name" value="HTH-TYPE TRANSCRIPTIONAL REGULATOR RUTR"/>
    <property type="match status" value="1"/>
</dbReference>
<dbReference type="Proteomes" id="UP000193010">
    <property type="component" value="Unassembled WGS sequence"/>
</dbReference>
<dbReference type="GO" id="GO:0000976">
    <property type="term" value="F:transcription cis-regulatory region binding"/>
    <property type="evidence" value="ECO:0007669"/>
    <property type="project" value="TreeGrafter"/>
</dbReference>
<dbReference type="RefSeq" id="WP_085226147.1">
    <property type="nucleotide sequence ID" value="NZ_AP022576.1"/>
</dbReference>
<dbReference type="STRING" id="292462.AWC05_05660"/>
<dbReference type="PROSITE" id="PS50977">
    <property type="entry name" value="HTH_TETR_2"/>
    <property type="match status" value="1"/>
</dbReference>
<keyword evidence="2 4" id="KW-0238">DNA-binding</keyword>
<name>A0A1X1TTZ5_MYCFL</name>
<evidence type="ECO:0000259" key="5">
    <source>
        <dbReference type="PROSITE" id="PS50977"/>
    </source>
</evidence>
<dbReference type="InterPro" id="IPR001647">
    <property type="entry name" value="HTH_TetR"/>
</dbReference>
<organism evidence="6 7">
    <name type="scientific">Mycobacterium florentinum</name>
    <dbReference type="NCBI Taxonomy" id="292462"/>
    <lineage>
        <taxon>Bacteria</taxon>
        <taxon>Bacillati</taxon>
        <taxon>Actinomycetota</taxon>
        <taxon>Actinomycetes</taxon>
        <taxon>Mycobacteriales</taxon>
        <taxon>Mycobacteriaceae</taxon>
        <taxon>Mycobacterium</taxon>
        <taxon>Mycobacterium simiae complex</taxon>
    </lineage>
</organism>
<dbReference type="GO" id="GO:0003700">
    <property type="term" value="F:DNA-binding transcription factor activity"/>
    <property type="evidence" value="ECO:0007669"/>
    <property type="project" value="TreeGrafter"/>
</dbReference>
<dbReference type="InterPro" id="IPR036271">
    <property type="entry name" value="Tet_transcr_reg_TetR-rel_C_sf"/>
</dbReference>
<dbReference type="EMBL" id="LQOV01000034">
    <property type="protein sequence ID" value="ORV48036.1"/>
    <property type="molecule type" value="Genomic_DNA"/>
</dbReference>
<dbReference type="Gene3D" id="1.10.357.10">
    <property type="entry name" value="Tetracycline Repressor, domain 2"/>
    <property type="match status" value="1"/>
</dbReference>
<gene>
    <name evidence="6" type="ORF">AWC05_05660</name>
</gene>
<dbReference type="PRINTS" id="PR00455">
    <property type="entry name" value="HTHTETR"/>
</dbReference>
<feature type="domain" description="HTH tetR-type" evidence="5">
    <location>
        <begin position="11"/>
        <end position="71"/>
    </location>
</feature>
<keyword evidence="3" id="KW-0804">Transcription</keyword>
<evidence type="ECO:0000256" key="4">
    <source>
        <dbReference type="PROSITE-ProRule" id="PRU00335"/>
    </source>
</evidence>
<dbReference type="OrthoDB" id="4899232at2"/>
<dbReference type="SUPFAM" id="SSF48498">
    <property type="entry name" value="Tetracyclin repressor-like, C-terminal domain"/>
    <property type="match status" value="1"/>
</dbReference>
<proteinExistence type="predicted"/>
<evidence type="ECO:0000256" key="1">
    <source>
        <dbReference type="ARBA" id="ARBA00023015"/>
    </source>
</evidence>
<feature type="DNA-binding region" description="H-T-H motif" evidence="4">
    <location>
        <begin position="34"/>
        <end position="53"/>
    </location>
</feature>
<dbReference type="Pfam" id="PF00440">
    <property type="entry name" value="TetR_N"/>
    <property type="match status" value="1"/>
</dbReference>